<dbReference type="AlphaFoldDB" id="A0A0J6CTB5"/>
<evidence type="ECO:0000313" key="5">
    <source>
        <dbReference type="Proteomes" id="UP000035996"/>
    </source>
</evidence>
<name>A0A0J6CTB5_9BACL</name>
<dbReference type="STRING" id="157733.AB986_18005"/>
<feature type="transmembrane region" description="Helical" evidence="3">
    <location>
        <begin position="87"/>
        <end position="104"/>
    </location>
</feature>
<evidence type="ECO:0000256" key="3">
    <source>
        <dbReference type="SAM" id="Phobius"/>
    </source>
</evidence>
<dbReference type="Pfam" id="PF02632">
    <property type="entry name" value="BioY"/>
    <property type="match status" value="1"/>
</dbReference>
<comment type="caution">
    <text evidence="4">The sequence shown here is derived from an EMBL/GenBank/DDBJ whole genome shotgun (WGS) entry which is preliminary data.</text>
</comment>
<evidence type="ECO:0000313" key="4">
    <source>
        <dbReference type="EMBL" id="KMM36335.1"/>
    </source>
</evidence>
<keyword evidence="2" id="KW-0813">Transport</keyword>
<feature type="transmembrane region" description="Helical" evidence="3">
    <location>
        <begin position="56"/>
        <end position="75"/>
    </location>
</feature>
<reference evidence="4" key="1">
    <citation type="submission" date="2015-06" db="EMBL/GenBank/DDBJ databases">
        <authorList>
            <person name="Liu B."/>
            <person name="Wang J."/>
            <person name="Zhu Y."/>
            <person name="Liu G."/>
            <person name="Chen Q."/>
            <person name="Zheng C."/>
            <person name="Che J."/>
            <person name="Ge C."/>
            <person name="Shi H."/>
            <person name="Pan Z."/>
            <person name="Liu X."/>
        </authorList>
    </citation>
    <scope>NUCLEOTIDE SEQUENCE [LARGE SCALE GENOMIC DNA]</scope>
    <source>
        <strain evidence="4">DSM 16346</strain>
    </source>
</reference>
<dbReference type="InterPro" id="IPR003784">
    <property type="entry name" value="BioY"/>
</dbReference>
<keyword evidence="3" id="KW-0812">Transmembrane</keyword>
<comment type="similarity">
    <text evidence="1 2">Belongs to the BioY family.</text>
</comment>
<dbReference type="PANTHER" id="PTHR34295:SF1">
    <property type="entry name" value="BIOTIN TRANSPORTER BIOY"/>
    <property type="match status" value="1"/>
</dbReference>
<dbReference type="GO" id="GO:0005886">
    <property type="term" value="C:plasma membrane"/>
    <property type="evidence" value="ECO:0007669"/>
    <property type="project" value="UniProtKB-SubCell"/>
</dbReference>
<comment type="subcellular location">
    <subcellularLocation>
        <location evidence="2">Cell membrane</location>
        <topology evidence="2">Multi-pass membrane protein</topology>
    </subcellularLocation>
</comment>
<evidence type="ECO:0000256" key="1">
    <source>
        <dbReference type="ARBA" id="ARBA00010692"/>
    </source>
</evidence>
<dbReference type="PANTHER" id="PTHR34295">
    <property type="entry name" value="BIOTIN TRANSPORTER BIOY"/>
    <property type="match status" value="1"/>
</dbReference>
<accession>A0A0J6CTB5</accession>
<dbReference type="EMBL" id="LELK01000006">
    <property type="protein sequence ID" value="KMM36335.1"/>
    <property type="molecule type" value="Genomic_DNA"/>
</dbReference>
<feature type="transmembrane region" description="Helical" evidence="3">
    <location>
        <begin position="145"/>
        <end position="168"/>
    </location>
</feature>
<dbReference type="RefSeq" id="WP_048313017.1">
    <property type="nucleotide sequence ID" value="NZ_CP119526.1"/>
</dbReference>
<dbReference type="PATRIC" id="fig|157733.3.peg.2068"/>
<evidence type="ECO:0000256" key="2">
    <source>
        <dbReference type="PIRNR" id="PIRNR016661"/>
    </source>
</evidence>
<proteinExistence type="inferred from homology"/>
<dbReference type="PIRSF" id="PIRSF016661">
    <property type="entry name" value="BioY"/>
    <property type="match status" value="1"/>
</dbReference>
<organism evidence="4 5">
    <name type="scientific">Guptibacillus hwajinpoensis</name>
    <dbReference type="NCBI Taxonomy" id="208199"/>
    <lineage>
        <taxon>Bacteria</taxon>
        <taxon>Bacillati</taxon>
        <taxon>Bacillota</taxon>
        <taxon>Bacilli</taxon>
        <taxon>Bacillales</taxon>
        <taxon>Guptibacillaceae</taxon>
        <taxon>Guptibacillus</taxon>
    </lineage>
</organism>
<dbReference type="Proteomes" id="UP000035996">
    <property type="component" value="Unassembled WGS sequence"/>
</dbReference>
<keyword evidence="5" id="KW-1185">Reference proteome</keyword>
<dbReference type="OrthoDB" id="9803495at2"/>
<dbReference type="Gene3D" id="1.10.1760.20">
    <property type="match status" value="1"/>
</dbReference>
<feature type="transmembrane region" description="Helical" evidence="3">
    <location>
        <begin position="111"/>
        <end position="133"/>
    </location>
</feature>
<dbReference type="GO" id="GO:0015225">
    <property type="term" value="F:biotin transmembrane transporter activity"/>
    <property type="evidence" value="ECO:0007669"/>
    <property type="project" value="UniProtKB-UniRule"/>
</dbReference>
<protein>
    <recommendedName>
        <fullName evidence="2">Biotin transporter</fullName>
    </recommendedName>
</protein>
<gene>
    <name evidence="4" type="ORF">AB986_18005</name>
</gene>
<keyword evidence="3" id="KW-1133">Transmembrane helix</keyword>
<keyword evidence="2" id="KW-1003">Cell membrane</keyword>
<keyword evidence="2 3" id="KW-0472">Membrane</keyword>
<sequence length="189" mass="20054">MRQANKLRMTIVCGIFAAVTAILAQVEIPLPLVPISGQTLAVGLTATILGSRYGAISMICYAALGAIGLPVFAQAKGGLGVLFGPTGGYIFAFIAAAYVTGLILEKTSFSFVNAIIANLFAMMLILCIGTIQLKFVAELTWNDAFAFGFYPFVVVGIIKALLASWLGVTVRRRLVQARLLHSSQQPVKA</sequence>